<dbReference type="InterPro" id="IPR003231">
    <property type="entry name" value="ACP"/>
</dbReference>
<protein>
    <recommendedName>
        <fullName evidence="3">Acyl carrier protein</fullName>
        <shortName evidence="3">ACP</shortName>
    </recommendedName>
</protein>
<dbReference type="PROSITE" id="PS50075">
    <property type="entry name" value="CARRIER"/>
    <property type="match status" value="1"/>
</dbReference>
<dbReference type="GO" id="GO:0009245">
    <property type="term" value="P:lipid A biosynthetic process"/>
    <property type="evidence" value="ECO:0007669"/>
    <property type="project" value="TreeGrafter"/>
</dbReference>
<dbReference type="EMBL" id="CAADEZ010000042">
    <property type="protein sequence ID" value="VFJ47017.1"/>
    <property type="molecule type" value="Genomic_DNA"/>
</dbReference>
<dbReference type="InterPro" id="IPR036736">
    <property type="entry name" value="ACP-like_sf"/>
</dbReference>
<keyword evidence="3" id="KW-0444">Lipid biosynthesis</keyword>
<reference evidence="7" key="1">
    <citation type="submission" date="2019-02" db="EMBL/GenBank/DDBJ databases">
        <authorList>
            <person name="Gruber-Vodicka R. H."/>
            <person name="Seah K. B. B."/>
        </authorList>
    </citation>
    <scope>NUCLEOTIDE SEQUENCE</scope>
    <source>
        <strain evidence="5">BECK_BZ163</strain>
        <strain evidence="7">BECK_BZ164</strain>
        <strain evidence="6">BECK_BZ165</strain>
    </source>
</reference>
<dbReference type="PANTHER" id="PTHR20863">
    <property type="entry name" value="ACYL CARRIER PROTEIN"/>
    <property type="match status" value="1"/>
</dbReference>
<dbReference type="AlphaFoldDB" id="A0A450VS03"/>
<evidence type="ECO:0000313" key="5">
    <source>
        <dbReference type="EMBL" id="VFJ47017.1"/>
    </source>
</evidence>
<dbReference type="EMBL" id="CAADFL010000044">
    <property type="protein sequence ID" value="VFK07562.1"/>
    <property type="molecule type" value="Genomic_DNA"/>
</dbReference>
<dbReference type="HAMAP" id="MF_01217">
    <property type="entry name" value="Acyl_carrier"/>
    <property type="match status" value="1"/>
</dbReference>
<keyword evidence="3" id="KW-0275">Fatty acid biosynthesis</keyword>
<dbReference type="PANTHER" id="PTHR20863:SF76">
    <property type="entry name" value="CARRIER DOMAIN-CONTAINING PROTEIN"/>
    <property type="match status" value="1"/>
</dbReference>
<evidence type="ECO:0000256" key="1">
    <source>
        <dbReference type="ARBA" id="ARBA00022450"/>
    </source>
</evidence>
<gene>
    <name evidence="3" type="primary">acpP</name>
    <name evidence="5" type="ORF">BECKFM1743A_GA0114220_1004212</name>
    <name evidence="7" type="ORF">BECKFM1743B_GA0114221_1004411</name>
    <name evidence="6" type="ORF">BECKFM1743C_GA0114222_1004412</name>
</gene>
<evidence type="ECO:0000313" key="7">
    <source>
        <dbReference type="EMBL" id="VFK07562.1"/>
    </source>
</evidence>
<dbReference type="EMBL" id="CAADFA010000044">
    <property type="protein sequence ID" value="VFJ47353.1"/>
    <property type="molecule type" value="Genomic_DNA"/>
</dbReference>
<name>A0A450VS03_9GAMM</name>
<dbReference type="InterPro" id="IPR009081">
    <property type="entry name" value="PP-bd_ACP"/>
</dbReference>
<keyword evidence="2 3" id="KW-0597">Phosphoprotein</keyword>
<comment type="function">
    <text evidence="3">Carrier of the growing fatty acid chain in fatty acid biosynthesis.</text>
</comment>
<evidence type="ECO:0000313" key="6">
    <source>
        <dbReference type="EMBL" id="VFJ47353.1"/>
    </source>
</evidence>
<proteinExistence type="inferred from homology"/>
<dbReference type="GO" id="GO:0005829">
    <property type="term" value="C:cytosol"/>
    <property type="evidence" value="ECO:0007669"/>
    <property type="project" value="TreeGrafter"/>
</dbReference>
<dbReference type="GO" id="GO:0000035">
    <property type="term" value="F:acyl binding"/>
    <property type="evidence" value="ECO:0007669"/>
    <property type="project" value="TreeGrafter"/>
</dbReference>
<accession>A0A450VS03</accession>
<keyword evidence="1 3" id="KW-0596">Phosphopantetheine</keyword>
<organism evidence="7">
    <name type="scientific">Candidatus Kentrum sp. FM</name>
    <dbReference type="NCBI Taxonomy" id="2126340"/>
    <lineage>
        <taxon>Bacteria</taxon>
        <taxon>Pseudomonadati</taxon>
        <taxon>Pseudomonadota</taxon>
        <taxon>Gammaproteobacteria</taxon>
        <taxon>Candidatus Kentrum</taxon>
    </lineage>
</organism>
<feature type="domain" description="Carrier" evidence="4">
    <location>
        <begin position="17"/>
        <end position="95"/>
    </location>
</feature>
<dbReference type="UniPathway" id="UPA00094"/>
<keyword evidence="3" id="KW-0276">Fatty acid metabolism</keyword>
<evidence type="ECO:0000256" key="2">
    <source>
        <dbReference type="ARBA" id="ARBA00022553"/>
    </source>
</evidence>
<comment type="PTM">
    <text evidence="3">4'-phosphopantetheine is transferred from CoA to a specific serine of apo-ACP by AcpS. This modification is essential for activity because fatty acids are bound in thioester linkage to the sulfhydryl of the prosthetic group.</text>
</comment>
<feature type="modified residue" description="O-(pantetheine 4'-phosphoryl)serine" evidence="3">
    <location>
        <position position="55"/>
    </location>
</feature>
<dbReference type="Gene3D" id="1.10.1200.10">
    <property type="entry name" value="ACP-like"/>
    <property type="match status" value="1"/>
</dbReference>
<evidence type="ECO:0000259" key="4">
    <source>
        <dbReference type="PROSITE" id="PS50075"/>
    </source>
</evidence>
<dbReference type="GO" id="GO:0000036">
    <property type="term" value="F:acyl carrier activity"/>
    <property type="evidence" value="ECO:0007669"/>
    <property type="project" value="UniProtKB-UniRule"/>
</dbReference>
<dbReference type="GO" id="GO:0016020">
    <property type="term" value="C:membrane"/>
    <property type="evidence" value="ECO:0007669"/>
    <property type="project" value="GOC"/>
</dbReference>
<sequence>MAGMTLEQAQARAKQRQEITYRLKVVLIERLMLPLEPDEIAEDSPLFGSGLGLDSVDALEIVVAVESNFGVSITDEDMQAFRSINTVVDFIEAKQGEVEG</sequence>
<dbReference type="SUPFAM" id="SSF47336">
    <property type="entry name" value="ACP-like"/>
    <property type="match status" value="1"/>
</dbReference>
<comment type="similarity">
    <text evidence="3">Belongs to the acyl carrier protein (ACP) family.</text>
</comment>
<keyword evidence="3" id="KW-0963">Cytoplasm</keyword>
<comment type="pathway">
    <text evidence="3">Lipid metabolism; fatty acid biosynthesis.</text>
</comment>
<dbReference type="Pfam" id="PF00550">
    <property type="entry name" value="PP-binding"/>
    <property type="match status" value="1"/>
</dbReference>
<evidence type="ECO:0000256" key="3">
    <source>
        <dbReference type="HAMAP-Rule" id="MF_01217"/>
    </source>
</evidence>
<keyword evidence="3" id="KW-0443">Lipid metabolism</keyword>
<comment type="subcellular location">
    <subcellularLocation>
        <location evidence="3">Cytoplasm</location>
    </subcellularLocation>
</comment>